<dbReference type="PANTHER" id="PTHR30055:SF226">
    <property type="entry name" value="HTH-TYPE TRANSCRIPTIONAL REGULATOR PKSA"/>
    <property type="match status" value="1"/>
</dbReference>
<protein>
    <submittedName>
        <fullName evidence="4">TetR family transcriptional regulator</fullName>
    </submittedName>
</protein>
<dbReference type="PROSITE" id="PS50977">
    <property type="entry name" value="HTH_TETR_2"/>
    <property type="match status" value="1"/>
</dbReference>
<evidence type="ECO:0000256" key="1">
    <source>
        <dbReference type="ARBA" id="ARBA00023125"/>
    </source>
</evidence>
<organism evidence="4 5">
    <name type="scientific">Paraconexibacter antarcticus</name>
    <dbReference type="NCBI Taxonomy" id="2949664"/>
    <lineage>
        <taxon>Bacteria</taxon>
        <taxon>Bacillati</taxon>
        <taxon>Actinomycetota</taxon>
        <taxon>Thermoleophilia</taxon>
        <taxon>Solirubrobacterales</taxon>
        <taxon>Paraconexibacteraceae</taxon>
        <taxon>Paraconexibacter</taxon>
    </lineage>
</organism>
<evidence type="ECO:0000313" key="5">
    <source>
        <dbReference type="Proteomes" id="UP001056035"/>
    </source>
</evidence>
<evidence type="ECO:0000259" key="3">
    <source>
        <dbReference type="PROSITE" id="PS50977"/>
    </source>
</evidence>
<reference evidence="4 5" key="1">
    <citation type="submission" date="2022-06" db="EMBL/GenBank/DDBJ databases">
        <title>Paraconexibacter antarcticus.</title>
        <authorList>
            <person name="Kim C.S."/>
        </authorList>
    </citation>
    <scope>NUCLEOTIDE SEQUENCE [LARGE SCALE GENOMIC DNA]</scope>
    <source>
        <strain evidence="4 5">02-257</strain>
    </source>
</reference>
<evidence type="ECO:0000256" key="2">
    <source>
        <dbReference type="PROSITE-ProRule" id="PRU00335"/>
    </source>
</evidence>
<dbReference type="Gene3D" id="1.10.357.10">
    <property type="entry name" value="Tetracycline Repressor, domain 2"/>
    <property type="match status" value="1"/>
</dbReference>
<dbReference type="SUPFAM" id="SSF46689">
    <property type="entry name" value="Homeodomain-like"/>
    <property type="match status" value="1"/>
</dbReference>
<dbReference type="SUPFAM" id="SSF48498">
    <property type="entry name" value="Tetracyclin repressor-like, C-terminal domain"/>
    <property type="match status" value="1"/>
</dbReference>
<keyword evidence="1 2" id="KW-0238">DNA-binding</keyword>
<dbReference type="EMBL" id="CP098502">
    <property type="protein sequence ID" value="UTI65020.1"/>
    <property type="molecule type" value="Genomic_DNA"/>
</dbReference>
<dbReference type="InterPro" id="IPR036271">
    <property type="entry name" value="Tet_transcr_reg_TetR-rel_C_sf"/>
</dbReference>
<dbReference type="InterPro" id="IPR009057">
    <property type="entry name" value="Homeodomain-like_sf"/>
</dbReference>
<dbReference type="InterPro" id="IPR050109">
    <property type="entry name" value="HTH-type_TetR-like_transc_reg"/>
</dbReference>
<accession>A0ABY5DU59</accession>
<dbReference type="InterPro" id="IPR001647">
    <property type="entry name" value="HTH_TetR"/>
</dbReference>
<feature type="domain" description="HTH tetR-type" evidence="3">
    <location>
        <begin position="19"/>
        <end position="79"/>
    </location>
</feature>
<dbReference type="RefSeq" id="WP_254571712.1">
    <property type="nucleotide sequence ID" value="NZ_CP098502.1"/>
</dbReference>
<dbReference type="Proteomes" id="UP001056035">
    <property type="component" value="Chromosome"/>
</dbReference>
<dbReference type="Pfam" id="PF00440">
    <property type="entry name" value="TetR_N"/>
    <property type="match status" value="1"/>
</dbReference>
<proteinExistence type="predicted"/>
<dbReference type="PANTHER" id="PTHR30055">
    <property type="entry name" value="HTH-TYPE TRANSCRIPTIONAL REGULATOR RUTR"/>
    <property type="match status" value="1"/>
</dbReference>
<evidence type="ECO:0000313" key="4">
    <source>
        <dbReference type="EMBL" id="UTI65020.1"/>
    </source>
</evidence>
<keyword evidence="5" id="KW-1185">Reference proteome</keyword>
<gene>
    <name evidence="4" type="ORF">NBH00_02145</name>
</gene>
<name>A0ABY5DU59_9ACTN</name>
<sequence>MTTAPTGRYAGSSAAERKAERRARLLGTALELLGTEGWAGTTVRSVCAHAKLNPRYFYESFADLDALVIALFDEVALDTSRALLAAAADAPAGDAAAAARAAIGTFITHVTDDPRIARVLFAEALGNEALARRRLDAMHEMWGILATFGRGYYGEGTETDPIADVAAALLVGGMTELLLAWLDGRLALTREQLIDDVAALFVVTAEGAVAIARGRAAKHRP</sequence>
<feature type="DNA-binding region" description="H-T-H motif" evidence="2">
    <location>
        <begin position="42"/>
        <end position="61"/>
    </location>
</feature>